<keyword evidence="4 8" id="KW-0808">Transferase</keyword>
<dbReference type="GO" id="GO:0005886">
    <property type="term" value="C:plasma membrane"/>
    <property type="evidence" value="ECO:0007669"/>
    <property type="project" value="UniProtKB-SubCell"/>
</dbReference>
<dbReference type="InterPro" id="IPR026046">
    <property type="entry name" value="UBIAD1"/>
</dbReference>
<feature type="transmembrane region" description="Helical" evidence="8">
    <location>
        <begin position="40"/>
        <end position="58"/>
    </location>
</feature>
<feature type="transmembrane region" description="Helical" evidence="8">
    <location>
        <begin position="92"/>
        <end position="114"/>
    </location>
</feature>
<evidence type="ECO:0000313" key="11">
    <source>
        <dbReference type="Proteomes" id="UP000191680"/>
    </source>
</evidence>
<evidence type="ECO:0000256" key="1">
    <source>
        <dbReference type="ARBA" id="ARBA00004141"/>
    </source>
</evidence>
<gene>
    <name evidence="8" type="primary">menA</name>
    <name evidence="10" type="ORF">BUL40_07855</name>
</gene>
<keyword evidence="6 8" id="KW-1133">Transmembrane helix</keyword>
<evidence type="ECO:0000256" key="7">
    <source>
        <dbReference type="ARBA" id="ARBA00023136"/>
    </source>
</evidence>
<evidence type="ECO:0000256" key="3">
    <source>
        <dbReference type="ARBA" id="ARBA00022475"/>
    </source>
</evidence>
<reference evidence="10 11" key="1">
    <citation type="submission" date="2016-12" db="EMBL/GenBank/DDBJ databases">
        <authorList>
            <person name="Song W.-J."/>
            <person name="Kurnit D.M."/>
        </authorList>
    </citation>
    <scope>NUCLEOTIDE SEQUENCE [LARGE SCALE GENOMIC DNA]</scope>
    <source>
        <strain evidence="10 11">HSG9</strain>
    </source>
</reference>
<dbReference type="Pfam" id="PF01040">
    <property type="entry name" value="UbiA"/>
    <property type="match status" value="1"/>
</dbReference>
<dbReference type="UniPathway" id="UPA00079">
    <property type="reaction ID" value="UER00168"/>
</dbReference>
<keyword evidence="11" id="KW-1185">Reference proteome</keyword>
<dbReference type="InterPro" id="IPR004657">
    <property type="entry name" value="MenA"/>
</dbReference>
<comment type="pathway">
    <text evidence="8">Quinol/quinone metabolism; menaquinone biosynthesis; menaquinol from 1,4-dihydroxy-2-naphthoate: step 1/2.</text>
</comment>
<dbReference type="EC" id="2.5.1.74" evidence="8 9"/>
<dbReference type="GO" id="GO:0042371">
    <property type="term" value="P:vitamin K biosynthetic process"/>
    <property type="evidence" value="ECO:0007669"/>
    <property type="project" value="TreeGrafter"/>
</dbReference>
<feature type="transmembrane region" description="Helical" evidence="8">
    <location>
        <begin position="249"/>
        <end position="268"/>
    </location>
</feature>
<evidence type="ECO:0000313" key="10">
    <source>
        <dbReference type="EMBL" id="OQD42999.1"/>
    </source>
</evidence>
<dbReference type="PANTHER" id="PTHR13929">
    <property type="entry name" value="1,4-DIHYDROXY-2-NAPHTHOATE OCTAPRENYLTRANSFERASE"/>
    <property type="match status" value="1"/>
</dbReference>
<comment type="caution">
    <text evidence="10">The sequence shown here is derived from an EMBL/GenBank/DDBJ whole genome shotgun (WGS) entry which is preliminary data.</text>
</comment>
<protein>
    <recommendedName>
        <fullName evidence="8 9">1,4-dihydroxy-2-naphthoate octaprenyltransferase</fullName>
        <shortName evidence="8">DHNA-octaprenyltransferase</shortName>
        <ecNumber evidence="8 9">2.5.1.74</ecNumber>
    </recommendedName>
</protein>
<dbReference type="RefSeq" id="WP_080318788.1">
    <property type="nucleotide sequence ID" value="NZ_MTBC01000004.1"/>
</dbReference>
<organism evidence="10 11">
    <name type="scientific">Croceivirga radicis</name>
    <dbReference type="NCBI Taxonomy" id="1929488"/>
    <lineage>
        <taxon>Bacteria</taxon>
        <taxon>Pseudomonadati</taxon>
        <taxon>Bacteroidota</taxon>
        <taxon>Flavobacteriia</taxon>
        <taxon>Flavobacteriales</taxon>
        <taxon>Flavobacteriaceae</taxon>
        <taxon>Croceivirga</taxon>
    </lineage>
</organism>
<keyword evidence="5 8" id="KW-0812">Transmembrane</keyword>
<keyword evidence="2 8" id="KW-0474">Menaquinone biosynthesis</keyword>
<dbReference type="InterPro" id="IPR000537">
    <property type="entry name" value="UbiA_prenyltransferase"/>
</dbReference>
<proteinExistence type="inferred from homology"/>
<dbReference type="CDD" id="cd13962">
    <property type="entry name" value="PT_UbiA_UBIAD1"/>
    <property type="match status" value="1"/>
</dbReference>
<dbReference type="HAMAP" id="MF_01937">
    <property type="entry name" value="MenA_1"/>
    <property type="match status" value="1"/>
</dbReference>
<feature type="transmembrane region" description="Helical" evidence="8">
    <location>
        <begin position="152"/>
        <end position="171"/>
    </location>
</feature>
<comment type="function">
    <text evidence="8">Conversion of 1,4-dihydroxy-2-naphthoate (DHNA) to demethylmenaquinone (DMK).</text>
</comment>
<comment type="similarity">
    <text evidence="8">Belongs to the MenA family. Type 1 subfamily.</text>
</comment>
<keyword evidence="7 8" id="KW-0472">Membrane</keyword>
<evidence type="ECO:0000256" key="9">
    <source>
        <dbReference type="NCBIfam" id="TIGR00751"/>
    </source>
</evidence>
<dbReference type="NCBIfam" id="TIGR00751">
    <property type="entry name" value="menA"/>
    <property type="match status" value="1"/>
</dbReference>
<dbReference type="OrthoDB" id="9767568at2"/>
<comment type="catalytic activity">
    <reaction evidence="8">
        <text>an all-trans-polyprenyl diphosphate + 1,4-dihydroxy-2-naphthoate + H(+) = a 2-demethylmenaquinol + CO2 + diphosphate</text>
        <dbReference type="Rhea" id="RHEA:26478"/>
        <dbReference type="Rhea" id="RHEA-COMP:9563"/>
        <dbReference type="Rhea" id="RHEA-COMP:9564"/>
        <dbReference type="ChEBI" id="CHEBI:11173"/>
        <dbReference type="ChEBI" id="CHEBI:15378"/>
        <dbReference type="ChEBI" id="CHEBI:16526"/>
        <dbReference type="ChEBI" id="CHEBI:33019"/>
        <dbReference type="ChEBI" id="CHEBI:55437"/>
        <dbReference type="ChEBI" id="CHEBI:58914"/>
        <dbReference type="EC" id="2.5.1.74"/>
    </reaction>
</comment>
<dbReference type="Proteomes" id="UP000191680">
    <property type="component" value="Unassembled WGS sequence"/>
</dbReference>
<accession>A0A1V6LSA7</accession>
<sequence>MTKIKAWFSAARLRTLPLSVSGIIVGAALAHFEGYTKPSIFWLCILVTVLFQIISNFANDYGDGVKGTDNEERIGPARALQSGLLTAKELRLGIIMLSVIAFAATLILILKVFTKEELPYIFLFIVLGLASIWAAIKYTVGKSAYGYNGLGDIFVFLFFGLLAVLGTYFLFTKQFAVLLLLPATTIGLLCVAVLNLNNLRDVQSDTKAGKNTLIVKMGFNAGKKYHLVLIGLSLITLLFYFLLVGWSPVIMICLLPYVVLGFHIIRVIKIKEPKLLDPELKVVALSTFLLALLIYFSLNYFL</sequence>
<dbReference type="GO" id="GO:0009234">
    <property type="term" value="P:menaquinone biosynthetic process"/>
    <property type="evidence" value="ECO:0007669"/>
    <property type="project" value="UniProtKB-UniRule"/>
</dbReference>
<name>A0A1V6LSA7_9FLAO</name>
<evidence type="ECO:0000256" key="2">
    <source>
        <dbReference type="ARBA" id="ARBA00022428"/>
    </source>
</evidence>
<keyword evidence="3 8" id="KW-1003">Cell membrane</keyword>
<dbReference type="PANTHER" id="PTHR13929:SF0">
    <property type="entry name" value="UBIA PRENYLTRANSFERASE DOMAIN-CONTAINING PROTEIN 1"/>
    <property type="match status" value="1"/>
</dbReference>
<feature type="transmembrane region" description="Helical" evidence="8">
    <location>
        <begin position="177"/>
        <end position="197"/>
    </location>
</feature>
<comment type="subcellular location">
    <subcellularLocation>
        <location evidence="8">Cell membrane</location>
        <topology evidence="8">Multi-pass membrane protein</topology>
    </subcellularLocation>
    <subcellularLocation>
        <location evidence="1">Membrane</location>
        <topology evidence="1">Multi-pass membrane protein</topology>
    </subcellularLocation>
</comment>
<evidence type="ECO:0000256" key="6">
    <source>
        <dbReference type="ARBA" id="ARBA00022989"/>
    </source>
</evidence>
<dbReference type="GO" id="GO:0046428">
    <property type="term" value="F:1,4-dihydroxy-2-naphthoate polyprenyltransferase activity"/>
    <property type="evidence" value="ECO:0007669"/>
    <property type="project" value="UniProtKB-UniRule"/>
</dbReference>
<evidence type="ECO:0000256" key="4">
    <source>
        <dbReference type="ARBA" id="ARBA00022679"/>
    </source>
</evidence>
<feature type="transmembrane region" description="Helical" evidence="8">
    <location>
        <begin position="280"/>
        <end position="298"/>
    </location>
</feature>
<dbReference type="PIRSF" id="PIRSF005355">
    <property type="entry name" value="UBIAD1"/>
    <property type="match status" value="1"/>
</dbReference>
<feature type="transmembrane region" description="Helical" evidence="8">
    <location>
        <begin position="120"/>
        <end position="140"/>
    </location>
</feature>
<evidence type="ECO:0000256" key="5">
    <source>
        <dbReference type="ARBA" id="ARBA00022692"/>
    </source>
</evidence>
<feature type="transmembrane region" description="Helical" evidence="8">
    <location>
        <begin position="225"/>
        <end position="243"/>
    </location>
</feature>
<dbReference type="EMBL" id="MTBC01000004">
    <property type="protein sequence ID" value="OQD42999.1"/>
    <property type="molecule type" value="Genomic_DNA"/>
</dbReference>
<evidence type="ECO:0000256" key="8">
    <source>
        <dbReference type="HAMAP-Rule" id="MF_01937"/>
    </source>
</evidence>
<dbReference type="AlphaFoldDB" id="A0A1V6LSA7"/>